<name>A0A1B2EDG7_9HYPH</name>
<accession>A0A1B2EDG7</accession>
<dbReference type="PANTHER" id="PTHR34001:SF3">
    <property type="entry name" value="BLL7405 PROTEIN"/>
    <property type="match status" value="1"/>
</dbReference>
<feature type="domain" description="Outer membrane protein beta-barrel" evidence="7">
    <location>
        <begin position="26"/>
        <end position="234"/>
    </location>
</feature>
<dbReference type="PANTHER" id="PTHR34001">
    <property type="entry name" value="BLL7405 PROTEIN"/>
    <property type="match status" value="1"/>
</dbReference>
<keyword evidence="3" id="KW-0472">Membrane</keyword>
<evidence type="ECO:0000256" key="4">
    <source>
        <dbReference type="ARBA" id="ARBA00023237"/>
    </source>
</evidence>
<dbReference type="Pfam" id="PF13505">
    <property type="entry name" value="OMP_b-brl"/>
    <property type="match status" value="1"/>
</dbReference>
<evidence type="ECO:0000313" key="8">
    <source>
        <dbReference type="EMBL" id="ANY78015.1"/>
    </source>
</evidence>
<dbReference type="AlphaFoldDB" id="A0A1B2EDG7"/>
<sequence>MRTTALGLLAASAAIAIAASTAHAADLPGRYAPAPAYNAMPLFTWTGFYAGLNAGYGWNVGDSRFYDPAFGTVRGRRGGGFVGGAQAGYNYQFGMFVAGVETDLQYAAVGNKGASYGTTYYSGDSDGFFGTIRARAGVAFDRALVYGTGGFAYGDIGGNRGYDPVLGYHSGDEINWGWTLGGGVEYAITNNFTAKVEGLYVDLDTKDNYNLGGRVNVDRDAEFGVLRAGVNYKFN</sequence>
<dbReference type="GO" id="GO:0009279">
    <property type="term" value="C:cell outer membrane"/>
    <property type="evidence" value="ECO:0007669"/>
    <property type="project" value="UniProtKB-SubCell"/>
</dbReference>
<feature type="signal peptide" evidence="6">
    <location>
        <begin position="1"/>
        <end position="24"/>
    </location>
</feature>
<organism evidence="8">
    <name type="scientific">Microvirga ossetica</name>
    <dbReference type="NCBI Taxonomy" id="1882682"/>
    <lineage>
        <taxon>Bacteria</taxon>
        <taxon>Pseudomonadati</taxon>
        <taxon>Pseudomonadota</taxon>
        <taxon>Alphaproteobacteria</taxon>
        <taxon>Hyphomicrobiales</taxon>
        <taxon>Methylobacteriaceae</taxon>
        <taxon>Microvirga</taxon>
    </lineage>
</organism>
<protein>
    <recommendedName>
        <fullName evidence="7">Outer membrane protein beta-barrel domain-containing protein</fullName>
    </recommendedName>
</protein>
<dbReference type="SUPFAM" id="SSF56925">
    <property type="entry name" value="OMPA-like"/>
    <property type="match status" value="1"/>
</dbReference>
<dbReference type="Gene3D" id="2.40.160.20">
    <property type="match status" value="1"/>
</dbReference>
<keyword evidence="4" id="KW-0998">Cell outer membrane</keyword>
<comment type="subcellular location">
    <subcellularLocation>
        <location evidence="1">Cell outer membrane</location>
    </subcellularLocation>
</comment>
<dbReference type="OrthoDB" id="8455142at2"/>
<dbReference type="InterPro" id="IPR011250">
    <property type="entry name" value="OMP/PagP_B-barrel"/>
</dbReference>
<dbReference type="KEGG" id="moc:BB934_06995"/>
<comment type="similarity">
    <text evidence="5">Belongs to the Omp25/RopB family.</text>
</comment>
<feature type="chain" id="PRO_5008535741" description="Outer membrane protein beta-barrel domain-containing protein" evidence="6">
    <location>
        <begin position="25"/>
        <end position="235"/>
    </location>
</feature>
<reference evidence="8" key="1">
    <citation type="submission" date="2016-07" db="EMBL/GenBank/DDBJ databases">
        <title>Microvirga ossetica sp. nov. a new species of rhizobia isolated from root nodules of the legume species Vicia alpestris Steven originated from North Ossetia region in the Caucasus.</title>
        <authorList>
            <person name="Safronova V.I."/>
            <person name="Kuznetsova I.G."/>
            <person name="Sazanova A.L."/>
            <person name="Belimov A."/>
            <person name="Andronov E."/>
            <person name="Osledkin Y.S."/>
            <person name="Onishchuk O.P."/>
            <person name="Kurchak O.N."/>
            <person name="Shaposhnikov A.I."/>
            <person name="Willems A."/>
            <person name="Tikhonovich I.A."/>
        </authorList>
    </citation>
    <scope>NUCLEOTIDE SEQUENCE [LARGE SCALE GENOMIC DNA]</scope>
    <source>
        <strain evidence="8">V5/3M</strain>
    </source>
</reference>
<proteinExistence type="inferred from homology"/>
<evidence type="ECO:0000256" key="3">
    <source>
        <dbReference type="ARBA" id="ARBA00023136"/>
    </source>
</evidence>
<evidence type="ECO:0000259" key="7">
    <source>
        <dbReference type="Pfam" id="PF13505"/>
    </source>
</evidence>
<gene>
    <name evidence="8" type="ORF">BB934_06995</name>
</gene>
<evidence type="ECO:0000256" key="2">
    <source>
        <dbReference type="ARBA" id="ARBA00022729"/>
    </source>
</evidence>
<dbReference type="InterPro" id="IPR027385">
    <property type="entry name" value="Beta-barrel_OMP"/>
</dbReference>
<evidence type="ECO:0000256" key="1">
    <source>
        <dbReference type="ARBA" id="ARBA00004442"/>
    </source>
</evidence>
<dbReference type="InterPro" id="IPR051692">
    <property type="entry name" value="OMP-like"/>
</dbReference>
<dbReference type="EMBL" id="CP016616">
    <property type="protein sequence ID" value="ANY78015.1"/>
    <property type="molecule type" value="Genomic_DNA"/>
</dbReference>
<evidence type="ECO:0000256" key="5">
    <source>
        <dbReference type="ARBA" id="ARBA00038306"/>
    </source>
</evidence>
<keyword evidence="2 6" id="KW-0732">Signal</keyword>
<evidence type="ECO:0000256" key="6">
    <source>
        <dbReference type="SAM" id="SignalP"/>
    </source>
</evidence>
<dbReference type="RefSeq" id="WP_099509007.1">
    <property type="nucleotide sequence ID" value="NZ_CP016616.1"/>
</dbReference>